<keyword evidence="1" id="KW-0812">Transmembrane</keyword>
<feature type="transmembrane region" description="Helical" evidence="1">
    <location>
        <begin position="55"/>
        <end position="76"/>
    </location>
</feature>
<sequence>MTDRPTLEDLDAVPEPSRWCCNGNAEDCALCTDPNPPYPFLCPGHPEPAANRRDLLAAGCCRVAAVVAAAACVWLAAVQQWLVAGLVLWLVPSFLVVGGLADRAYARRVAGREGDR</sequence>
<gene>
    <name evidence="2" type="ORF">RI060_42815</name>
</gene>
<name>A0ABY9UMI5_STRVL</name>
<proteinExistence type="predicted"/>
<protein>
    <submittedName>
        <fullName evidence="2">Uncharacterized protein</fullName>
    </submittedName>
</protein>
<feature type="transmembrane region" description="Helical" evidence="1">
    <location>
        <begin position="82"/>
        <end position="101"/>
    </location>
</feature>
<reference evidence="2 3" key="1">
    <citation type="submission" date="2023-09" db="EMBL/GenBank/DDBJ databases">
        <title>The genome sequence of Streptomyces anthocyanicus.</title>
        <authorList>
            <person name="Mo P."/>
        </authorList>
    </citation>
    <scope>NUCLEOTIDE SEQUENCE [LARGE SCALE GENOMIC DNA]</scope>
    <source>
        <strain evidence="2 3">JCM 4387</strain>
        <plasmid evidence="2 3">punmamed1</plasmid>
    </source>
</reference>
<evidence type="ECO:0000313" key="2">
    <source>
        <dbReference type="EMBL" id="WND24055.1"/>
    </source>
</evidence>
<organism evidence="2 3">
    <name type="scientific">Streptomyces violaceus</name>
    <name type="common">Streptomyces venezuelae</name>
    <dbReference type="NCBI Taxonomy" id="1936"/>
    <lineage>
        <taxon>Bacteria</taxon>
        <taxon>Bacillati</taxon>
        <taxon>Actinomycetota</taxon>
        <taxon>Actinomycetes</taxon>
        <taxon>Kitasatosporales</taxon>
        <taxon>Streptomycetaceae</taxon>
        <taxon>Streptomyces</taxon>
    </lineage>
</organism>
<accession>A0ABY9UMI5</accession>
<dbReference type="Proteomes" id="UP001249394">
    <property type="component" value="Plasmid punmamed1"/>
</dbReference>
<keyword evidence="3" id="KW-1185">Reference proteome</keyword>
<geneLocation type="plasmid" evidence="2 3">
    <name>punmamed1</name>
</geneLocation>
<keyword evidence="1" id="KW-0472">Membrane</keyword>
<keyword evidence="1" id="KW-1133">Transmembrane helix</keyword>
<dbReference type="EMBL" id="CP134214">
    <property type="protein sequence ID" value="WND24055.1"/>
    <property type="molecule type" value="Genomic_DNA"/>
</dbReference>
<keyword evidence="2" id="KW-0614">Plasmid</keyword>
<evidence type="ECO:0000256" key="1">
    <source>
        <dbReference type="SAM" id="Phobius"/>
    </source>
</evidence>
<evidence type="ECO:0000313" key="3">
    <source>
        <dbReference type="Proteomes" id="UP001249394"/>
    </source>
</evidence>